<dbReference type="InterPro" id="IPR032979">
    <property type="entry name" value="ENGase"/>
</dbReference>
<sequence length="756" mass="83506">MPLSGKNYLEDPRGDAPYFRTLADLDEWASKHHNKLDGLLPYVKRRSATDATVQSRGRLLVCHDYKGGYTETPFGLAYTFNFWSYCDTFIYFSHHRVTVPPAGWINAAHRQGVKILGTLIFEHDAGQQDCLRLLVGRLPKSKTGSAAPSADNSLPLSPHYAKVLADLAYQRGFDGYLLNVEVPLIGRVEQSRALAAWIGILESELKRKVGSHAHTIWYDSVVVTGDLRWQDRLNNYNLPFFLPSSGFFTNYTWRPDYPSLTAQYFFALEPSLMSIPKRLQDIYVGIDVWGRGQHGGGGFGSYRSLAHIDPEFLGLSVALFGPGWSWETEQDKPGFSWETWWAYERKLWLGPQTRGEAVEVPPHKPRAGEPDCEHGEFTPITAFFPRQAPPNPRELPFLTYFSPGVGYAWFVDGAQLYQTKAGWTDLDKTTSLGDLVWPRPELQWADNKGELPLPAASTSLSMTDAWLGGSSLQVVLSLPAQEHEDAASRRVWIPVQTLAFTPNVSYTVNLVYKVAPNSLPDLEVAPSVRTLGDSPPVSFDIKQKTPQSSGLQRGWSTFSVDVILSGDHPTDVLAALGIDIRFRVPAAAIDVEILLGLMSVLPTPLTQAPSVHAHQPKILWADYALQPNRVADAQFSGTLSWEIAASLGPMTSTALSGDPEDPRPLWTLNGTFPSFAFFNVYVQAYPSAGSIGSPESAIWIGTTGLDGRRNALRIDPACLPSTVSAAKTVRFYVQGVTDRGTVLTWDNCVFVDVTSG</sequence>
<reference evidence="2 3" key="1">
    <citation type="journal article" date="2021" name="Environ. Microbiol.">
        <title>Gene family expansions and transcriptome signatures uncover fungal adaptations to wood decay.</title>
        <authorList>
            <person name="Hage H."/>
            <person name="Miyauchi S."/>
            <person name="Viragh M."/>
            <person name="Drula E."/>
            <person name="Min B."/>
            <person name="Chaduli D."/>
            <person name="Navarro D."/>
            <person name="Favel A."/>
            <person name="Norest M."/>
            <person name="Lesage-Meessen L."/>
            <person name="Balint B."/>
            <person name="Merenyi Z."/>
            <person name="de Eugenio L."/>
            <person name="Morin E."/>
            <person name="Martinez A.T."/>
            <person name="Baldrian P."/>
            <person name="Stursova M."/>
            <person name="Martinez M.J."/>
            <person name="Novotny C."/>
            <person name="Magnuson J.K."/>
            <person name="Spatafora J.W."/>
            <person name="Maurice S."/>
            <person name="Pangilinan J."/>
            <person name="Andreopoulos W."/>
            <person name="LaButti K."/>
            <person name="Hundley H."/>
            <person name="Na H."/>
            <person name="Kuo A."/>
            <person name="Barry K."/>
            <person name="Lipzen A."/>
            <person name="Henrissat B."/>
            <person name="Riley R."/>
            <person name="Ahrendt S."/>
            <person name="Nagy L.G."/>
            <person name="Grigoriev I.V."/>
            <person name="Martin F."/>
            <person name="Rosso M.N."/>
        </authorList>
    </citation>
    <scope>NUCLEOTIDE SEQUENCE [LARGE SCALE GENOMIC DNA]</scope>
    <source>
        <strain evidence="2 3">CIRM-BRFM 1785</strain>
    </source>
</reference>
<feature type="domain" description="Cytosolic endo-beta-N-acetylglucosaminidase TIM barrel" evidence="1">
    <location>
        <begin position="76"/>
        <end position="409"/>
    </location>
</feature>
<dbReference type="PANTHER" id="PTHR13246">
    <property type="entry name" value="ENDO BETA N-ACETYLGLUCOSAMINIDASE"/>
    <property type="match status" value="1"/>
</dbReference>
<keyword evidence="2" id="KW-0378">Hydrolase</keyword>
<keyword evidence="3" id="KW-1185">Reference proteome</keyword>
<evidence type="ECO:0000313" key="3">
    <source>
        <dbReference type="Proteomes" id="UP000814176"/>
    </source>
</evidence>
<dbReference type="RefSeq" id="XP_047784392.1">
    <property type="nucleotide sequence ID" value="XM_047919257.1"/>
</dbReference>
<comment type="caution">
    <text evidence="2">The sequence shown here is derived from an EMBL/GenBank/DDBJ whole genome shotgun (WGS) entry which is preliminary data.</text>
</comment>
<dbReference type="EMBL" id="JADCUA010000001">
    <property type="protein sequence ID" value="KAH9843582.1"/>
    <property type="molecule type" value="Genomic_DNA"/>
</dbReference>
<dbReference type="Gene3D" id="3.20.20.80">
    <property type="entry name" value="Glycosidases"/>
    <property type="match status" value="1"/>
</dbReference>
<dbReference type="Gene3D" id="2.60.120.260">
    <property type="entry name" value="Galactose-binding domain-like"/>
    <property type="match status" value="1"/>
</dbReference>
<dbReference type="GeneID" id="71999989"/>
<proteinExistence type="predicted"/>
<dbReference type="GO" id="GO:0016787">
    <property type="term" value="F:hydrolase activity"/>
    <property type="evidence" value="ECO:0007669"/>
    <property type="project" value="UniProtKB-KW"/>
</dbReference>
<protein>
    <submittedName>
        <fullName evidence="2">Glycosyl hydrolase family 85-domain-containing protein</fullName>
    </submittedName>
</protein>
<name>A0ABQ8KWC2_9APHY</name>
<dbReference type="InterPro" id="IPR005201">
    <property type="entry name" value="TIM_ENGase"/>
</dbReference>
<gene>
    <name evidence="2" type="ORF">C8Q71DRAFT_5455</name>
</gene>
<accession>A0ABQ8KWC2</accession>
<dbReference type="Pfam" id="PF03644">
    <property type="entry name" value="Glyco_hydro_85"/>
    <property type="match status" value="1"/>
</dbReference>
<dbReference type="PANTHER" id="PTHR13246:SF1">
    <property type="entry name" value="CYTOSOLIC ENDO-BETA-N-ACETYLGLUCOSAMINIDASE"/>
    <property type="match status" value="1"/>
</dbReference>
<evidence type="ECO:0000259" key="1">
    <source>
        <dbReference type="Pfam" id="PF03644"/>
    </source>
</evidence>
<evidence type="ECO:0000313" key="2">
    <source>
        <dbReference type="EMBL" id="KAH9843582.1"/>
    </source>
</evidence>
<organism evidence="2 3">
    <name type="scientific">Rhodofomes roseus</name>
    <dbReference type="NCBI Taxonomy" id="34475"/>
    <lineage>
        <taxon>Eukaryota</taxon>
        <taxon>Fungi</taxon>
        <taxon>Dikarya</taxon>
        <taxon>Basidiomycota</taxon>
        <taxon>Agaricomycotina</taxon>
        <taxon>Agaricomycetes</taxon>
        <taxon>Polyporales</taxon>
        <taxon>Rhodofomes</taxon>
    </lineage>
</organism>
<dbReference type="Proteomes" id="UP000814176">
    <property type="component" value="Unassembled WGS sequence"/>
</dbReference>